<evidence type="ECO:0000256" key="2">
    <source>
        <dbReference type="SAM" id="Phobius"/>
    </source>
</evidence>
<organism evidence="4 5">
    <name type="scientific">Aquamicrobium zhengzhouense</name>
    <dbReference type="NCBI Taxonomy" id="2781738"/>
    <lineage>
        <taxon>Bacteria</taxon>
        <taxon>Pseudomonadati</taxon>
        <taxon>Pseudomonadota</taxon>
        <taxon>Alphaproteobacteria</taxon>
        <taxon>Hyphomicrobiales</taxon>
        <taxon>Phyllobacteriaceae</taxon>
        <taxon>Aquamicrobium</taxon>
    </lineage>
</organism>
<dbReference type="EMBL" id="JADGMQ010000016">
    <property type="protein sequence ID" value="MBI1622403.1"/>
    <property type="molecule type" value="Genomic_DNA"/>
</dbReference>
<dbReference type="RefSeq" id="WP_198477944.1">
    <property type="nucleotide sequence ID" value="NZ_JADGMQ010000016.1"/>
</dbReference>
<feature type="transmembrane region" description="Helical" evidence="2">
    <location>
        <begin position="55"/>
        <end position="76"/>
    </location>
</feature>
<sequence>MTAQTDKAPEIDLIEDEGPAPDSSTGGIGFASLVCVAAIVFLIQATNIQTQAGLWPSMLAGTLIVLAGAQTIFAILQRMRHNSAALEQQGSEPFSLRRIFTAGWLFAYCLVAQWVGFGPAMLVFVPVYMFVMGYRKPLWIVAVTAGFAVGLTLMFDTVANVPVWSSRL</sequence>
<dbReference type="Proteomes" id="UP000601789">
    <property type="component" value="Unassembled WGS sequence"/>
</dbReference>
<reference evidence="4 5" key="1">
    <citation type="submission" date="2020-10" db="EMBL/GenBank/DDBJ databases">
        <title>Aquamicrobium zhengzhouensis sp. nov., a exopolysaccharide producing bacterium isolated from farmland soil.</title>
        <authorList>
            <person name="Wang X."/>
        </authorList>
    </citation>
    <scope>NUCLEOTIDE SEQUENCE [LARGE SCALE GENOMIC DNA]</scope>
    <source>
        <strain evidence="5">cd-1</strain>
    </source>
</reference>
<evidence type="ECO:0000256" key="1">
    <source>
        <dbReference type="SAM" id="MobiDB-lite"/>
    </source>
</evidence>
<accession>A0ABS0SIN6</accession>
<feature type="transmembrane region" description="Helical" evidence="2">
    <location>
        <begin position="105"/>
        <end position="131"/>
    </location>
</feature>
<protein>
    <submittedName>
        <fullName evidence="4">Tripartite tricarboxylate transporter TctB family protein</fullName>
    </submittedName>
</protein>
<evidence type="ECO:0000313" key="5">
    <source>
        <dbReference type="Proteomes" id="UP000601789"/>
    </source>
</evidence>
<feature type="domain" description="DUF1468" evidence="3">
    <location>
        <begin position="31"/>
        <end position="162"/>
    </location>
</feature>
<evidence type="ECO:0000259" key="3">
    <source>
        <dbReference type="Pfam" id="PF07331"/>
    </source>
</evidence>
<dbReference type="InterPro" id="IPR009936">
    <property type="entry name" value="DUF1468"/>
</dbReference>
<feature type="transmembrane region" description="Helical" evidence="2">
    <location>
        <begin position="25"/>
        <end position="43"/>
    </location>
</feature>
<gene>
    <name evidence="4" type="ORF">IOD40_17215</name>
</gene>
<name>A0ABS0SIN6_9HYPH</name>
<feature type="region of interest" description="Disordered" evidence="1">
    <location>
        <begin position="1"/>
        <end position="23"/>
    </location>
</feature>
<feature type="transmembrane region" description="Helical" evidence="2">
    <location>
        <begin position="138"/>
        <end position="159"/>
    </location>
</feature>
<evidence type="ECO:0000313" key="4">
    <source>
        <dbReference type="EMBL" id="MBI1622403.1"/>
    </source>
</evidence>
<keyword evidence="2" id="KW-1133">Transmembrane helix</keyword>
<keyword evidence="5" id="KW-1185">Reference proteome</keyword>
<proteinExistence type="predicted"/>
<comment type="caution">
    <text evidence="4">The sequence shown here is derived from an EMBL/GenBank/DDBJ whole genome shotgun (WGS) entry which is preliminary data.</text>
</comment>
<keyword evidence="2" id="KW-0472">Membrane</keyword>
<keyword evidence="2" id="KW-0812">Transmembrane</keyword>
<dbReference type="Pfam" id="PF07331">
    <property type="entry name" value="TctB"/>
    <property type="match status" value="1"/>
</dbReference>